<dbReference type="EMBL" id="OZ034818">
    <property type="protein sequence ID" value="CAL1386208.1"/>
    <property type="molecule type" value="Genomic_DNA"/>
</dbReference>
<dbReference type="PROSITE" id="PS50001">
    <property type="entry name" value="SH2"/>
    <property type="match status" value="1"/>
</dbReference>
<protein>
    <recommendedName>
        <fullName evidence="4">SH2 domain-containing protein</fullName>
    </recommendedName>
</protein>
<reference evidence="5 6" key="1">
    <citation type="submission" date="2024-04" db="EMBL/GenBank/DDBJ databases">
        <authorList>
            <person name="Fracassetti M."/>
        </authorList>
    </citation>
    <scope>NUCLEOTIDE SEQUENCE [LARGE SCALE GENOMIC DNA]</scope>
</reference>
<evidence type="ECO:0000313" key="6">
    <source>
        <dbReference type="Proteomes" id="UP001497516"/>
    </source>
</evidence>
<dbReference type="GO" id="GO:0003700">
    <property type="term" value="F:DNA-binding transcription factor activity"/>
    <property type="evidence" value="ECO:0007669"/>
    <property type="project" value="InterPro"/>
</dbReference>
<organism evidence="5 6">
    <name type="scientific">Linum trigynum</name>
    <dbReference type="NCBI Taxonomy" id="586398"/>
    <lineage>
        <taxon>Eukaryota</taxon>
        <taxon>Viridiplantae</taxon>
        <taxon>Streptophyta</taxon>
        <taxon>Embryophyta</taxon>
        <taxon>Tracheophyta</taxon>
        <taxon>Spermatophyta</taxon>
        <taxon>Magnoliopsida</taxon>
        <taxon>eudicotyledons</taxon>
        <taxon>Gunneridae</taxon>
        <taxon>Pentapetalae</taxon>
        <taxon>rosids</taxon>
        <taxon>fabids</taxon>
        <taxon>Malpighiales</taxon>
        <taxon>Linaceae</taxon>
        <taxon>Linum</taxon>
    </lineage>
</organism>
<keyword evidence="1 2" id="KW-0727">SH2 domain</keyword>
<proteinExistence type="predicted"/>
<dbReference type="Gene3D" id="3.30.505.10">
    <property type="entry name" value="SH2 domain"/>
    <property type="match status" value="1"/>
</dbReference>
<evidence type="ECO:0000256" key="3">
    <source>
        <dbReference type="SAM" id="MobiDB-lite"/>
    </source>
</evidence>
<evidence type="ECO:0000313" key="5">
    <source>
        <dbReference type="EMBL" id="CAL1386208.1"/>
    </source>
</evidence>
<name>A0AAV2EJP7_9ROSI</name>
<gene>
    <name evidence="5" type="ORF">LTRI10_LOCUS27290</name>
</gene>
<accession>A0AAV2EJP7</accession>
<dbReference type="Proteomes" id="UP001497516">
    <property type="component" value="Chromosome 5"/>
</dbReference>
<dbReference type="AlphaFoldDB" id="A0AAV2EJP7"/>
<dbReference type="InterPro" id="IPR013320">
    <property type="entry name" value="ConA-like_dom_sf"/>
</dbReference>
<dbReference type="SUPFAM" id="SSF55550">
    <property type="entry name" value="SH2 domain"/>
    <property type="match status" value="1"/>
</dbReference>
<sequence>MGDGTIRIEDYISLNEFRAEIDVESKEKGEAERNFSLCFWLYIVKNSIPTGSSPAPIIYQVGSHDGSVAPFLILNERKIMMLLPLSLLPTKNCPSGSDSVSSLETPHAPMVDDFPLEKWIHVGCEVTANAMRLHINGEVLVELPLPLPSKEQCASEGMKKIMLAGPNGDGGLQGYVYNVHVSNLSSSIRDCYFKDPPLQLSIDNSSTIEIEEDNDGVWSIVSGKASCRRIFCLDVVLLNAINQSINKETEVTASLLYADNGRPVEKTSDDEPPLLASYEGFEFPSCDRPSKLMNGRTSFKLKISQLSSKCENRLFLIKFELSNYKGYHFLEAFSHPIRCISRGRNPRTSSVILKRPTSVQYSLSGCQSFASDSGSPELQHSSLQVTPSSKRFKLVQGQASPAGQLEDECHSQALVSNQAENIGASMEKRLEELEEAGNSSSSSESTEEKMSSFNTVSRNRYSIPDSMIFRYCIGSLTDCALLLKEVSTTASDEELSRFADEVCLYSGCAHHRNQIIMGRMLIEEGTRVWNSITQHSHLAQWENITFDIEERFMKIASCSTRSLTEKDYDILRKISGCQEHFAQENFEKMWCWLFPIACTLSRSWVNSLWKSTSPKWIEGFITKEEVEFSLRGAEPGTFLLRFPTSRSWPHPDAGSLVVSYVGSDYLIHHRQLSSEYINSFGEGQVDVKQVQEMLFAEPELRRLGRQDRTKLEENAGLSSALLVLL</sequence>
<dbReference type="InterPro" id="IPR001217">
    <property type="entry name" value="STAT"/>
</dbReference>
<dbReference type="InterPro" id="IPR000980">
    <property type="entry name" value="SH2"/>
</dbReference>
<keyword evidence="6" id="KW-1185">Reference proteome</keyword>
<evidence type="ECO:0000256" key="1">
    <source>
        <dbReference type="ARBA" id="ARBA00022999"/>
    </source>
</evidence>
<feature type="region of interest" description="Disordered" evidence="3">
    <location>
        <begin position="432"/>
        <end position="455"/>
    </location>
</feature>
<feature type="domain" description="SH2" evidence="4">
    <location>
        <begin position="616"/>
        <end position="672"/>
    </location>
</feature>
<dbReference type="SUPFAM" id="SSF49899">
    <property type="entry name" value="Concanavalin A-like lectins/glucanases"/>
    <property type="match status" value="1"/>
</dbReference>
<evidence type="ECO:0000259" key="4">
    <source>
        <dbReference type="PROSITE" id="PS50001"/>
    </source>
</evidence>
<dbReference type="GO" id="GO:0007165">
    <property type="term" value="P:signal transduction"/>
    <property type="evidence" value="ECO:0007669"/>
    <property type="project" value="InterPro"/>
</dbReference>
<evidence type="ECO:0000256" key="2">
    <source>
        <dbReference type="PROSITE-ProRule" id="PRU00191"/>
    </source>
</evidence>
<dbReference type="PANTHER" id="PTHR11801">
    <property type="entry name" value="SIGNAL TRANSDUCER AND ACTIVATOR OF TRANSCRIPTION"/>
    <property type="match status" value="1"/>
</dbReference>
<dbReference type="InterPro" id="IPR036860">
    <property type="entry name" value="SH2_dom_sf"/>
</dbReference>